<dbReference type="PANTHER" id="PTHR43791">
    <property type="entry name" value="PERMEASE-RELATED"/>
    <property type="match status" value="1"/>
</dbReference>
<feature type="transmembrane region" description="Helical" evidence="8">
    <location>
        <begin position="401"/>
        <end position="422"/>
    </location>
</feature>
<feature type="transmembrane region" description="Helical" evidence="8">
    <location>
        <begin position="174"/>
        <end position="195"/>
    </location>
</feature>
<protein>
    <recommendedName>
        <fullName evidence="9">AB hydrolase-1 domain-containing protein</fullName>
    </recommendedName>
</protein>
<keyword evidence="4" id="KW-0378">Hydrolase</keyword>
<evidence type="ECO:0000256" key="1">
    <source>
        <dbReference type="ARBA" id="ARBA00004141"/>
    </source>
</evidence>
<dbReference type="FunFam" id="1.20.1250.20:FF:000013">
    <property type="entry name" value="MFS general substrate transporter"/>
    <property type="match status" value="1"/>
</dbReference>
<dbReference type="PANTHER" id="PTHR43791:SF62">
    <property type="entry name" value="MAJOR FACILITATOR SUPERFAMILY (MFS) PROFILE DOMAIN-CONTAINING PROTEIN"/>
    <property type="match status" value="1"/>
</dbReference>
<sequence length="761" mass="84355">MELAVQDLSPATREKLESKLGANAVVDEKPAISDDIGESERLQRGKMDPRERALVRKLDYYIMSTICVMYFLNYVDRNAIAQARLNHFESDLGMSGNQFNTAVSILFVGYVLMQVPSNMLITRIKPGLYMSGWMFLWAVVSTSTAAVKSYGGLVACRFFLGIAEAPVKMAARVGLMYCGQLLATGFTGLISAGVFAGMDGLRGLTGWQWLFIIEGSLTALVAVLGFWLLPNTPDETFWLNDEERGLIRARVERDKMSDALGRSSTWEGFKQAFKDRRTWLFCFMQMFHLSACSFNAFFPTVAKTLGYDNTVTLLLTCPPFVLAGIGSVLVGWSSGRLNERTWHITATLSIAIIGFVVAAITLNTAARYAACFIFPVGAFSANSVVVGWASSTLSQTEEKRAVVLAITNVFGHIGYIYGAYLWPDSDEPRHLGLNQRSETDHDNPRGETSRRRSDSTSKMATRRILLPRSPFGLPFRAVVSRPYSSSSAAHQTVRLAFDHHKPPKGGRDPKDSPIIVMHGLFGSKKNNRSVSKVLARDLKRHVYAVDLRNHGETAHAPRHDYLAMADDVAAFIADHGFRDPTLIGHSMGAKTAMTLSLKEPSLIHDIVSVDNAPVDAMLGTSFAHYIQGMRRIEEAGVTRQAEADKILQEYEPDVAVRQFLLGNLFRPHSEDGSVSATMKFRVPLDILGRSLGHLGDFPFKDPGERRFEKPALFVRGTRSTYVPDEVIPLIGQFFPRFSLVDIDAGHWVTSEKPEEFLRGAD</sequence>
<keyword evidence="2" id="KW-0813">Transport</keyword>
<evidence type="ECO:0000313" key="10">
    <source>
        <dbReference type="EMBL" id="KAK6952304.1"/>
    </source>
</evidence>
<feature type="transmembrane region" description="Helical" evidence="8">
    <location>
        <begin position="310"/>
        <end position="330"/>
    </location>
</feature>
<feature type="transmembrane region" description="Helical" evidence="8">
    <location>
        <begin position="366"/>
        <end position="389"/>
    </location>
</feature>
<feature type="transmembrane region" description="Helical" evidence="8">
    <location>
        <begin position="342"/>
        <end position="360"/>
    </location>
</feature>
<feature type="transmembrane region" description="Helical" evidence="8">
    <location>
        <begin position="58"/>
        <end position="75"/>
    </location>
</feature>
<feature type="transmembrane region" description="Helical" evidence="8">
    <location>
        <begin position="207"/>
        <end position="229"/>
    </location>
</feature>
<gene>
    <name evidence="10" type="ORF">Daesc_006839</name>
</gene>
<dbReference type="GO" id="GO:0016787">
    <property type="term" value="F:hydrolase activity"/>
    <property type="evidence" value="ECO:0007669"/>
    <property type="project" value="UniProtKB-KW"/>
</dbReference>
<dbReference type="InterPro" id="IPR029058">
    <property type="entry name" value="AB_hydrolase_fold"/>
</dbReference>
<dbReference type="Pfam" id="PF07690">
    <property type="entry name" value="MFS_1"/>
    <property type="match status" value="1"/>
</dbReference>
<comment type="caution">
    <text evidence="10">The sequence shown here is derived from an EMBL/GenBank/DDBJ whole genome shotgun (WGS) entry which is preliminary data.</text>
</comment>
<dbReference type="Gene3D" id="3.40.50.1820">
    <property type="entry name" value="alpha/beta hydrolase"/>
    <property type="match status" value="1"/>
</dbReference>
<dbReference type="InterPro" id="IPR000073">
    <property type="entry name" value="AB_hydrolase_1"/>
</dbReference>
<dbReference type="FunFam" id="3.40.50.1820:FF:000039">
    <property type="entry name" value="Esterase ybfF"/>
    <property type="match status" value="1"/>
</dbReference>
<feature type="transmembrane region" description="Helical" evidence="8">
    <location>
        <begin position="95"/>
        <end position="115"/>
    </location>
</feature>
<evidence type="ECO:0000256" key="7">
    <source>
        <dbReference type="SAM" id="MobiDB-lite"/>
    </source>
</evidence>
<evidence type="ECO:0000256" key="6">
    <source>
        <dbReference type="ARBA" id="ARBA00023136"/>
    </source>
</evidence>
<dbReference type="Pfam" id="PF00561">
    <property type="entry name" value="Abhydrolase_1"/>
    <property type="match status" value="1"/>
</dbReference>
<dbReference type="Gene3D" id="1.20.1250.20">
    <property type="entry name" value="MFS general substrate transporter like domains"/>
    <property type="match status" value="2"/>
</dbReference>
<evidence type="ECO:0000256" key="3">
    <source>
        <dbReference type="ARBA" id="ARBA00022692"/>
    </source>
</evidence>
<keyword evidence="11" id="KW-1185">Reference proteome</keyword>
<evidence type="ECO:0000256" key="4">
    <source>
        <dbReference type="ARBA" id="ARBA00022801"/>
    </source>
</evidence>
<dbReference type="EMBL" id="JBANMG010000006">
    <property type="protein sequence ID" value="KAK6952304.1"/>
    <property type="molecule type" value="Genomic_DNA"/>
</dbReference>
<feature type="region of interest" description="Disordered" evidence="7">
    <location>
        <begin position="431"/>
        <end position="461"/>
    </location>
</feature>
<feature type="transmembrane region" description="Helical" evidence="8">
    <location>
        <begin position="127"/>
        <end position="144"/>
    </location>
</feature>
<evidence type="ECO:0000256" key="8">
    <source>
        <dbReference type="SAM" id="Phobius"/>
    </source>
</evidence>
<organism evidence="10 11">
    <name type="scientific">Daldinia eschscholtzii</name>
    <dbReference type="NCBI Taxonomy" id="292717"/>
    <lineage>
        <taxon>Eukaryota</taxon>
        <taxon>Fungi</taxon>
        <taxon>Dikarya</taxon>
        <taxon>Ascomycota</taxon>
        <taxon>Pezizomycotina</taxon>
        <taxon>Sordariomycetes</taxon>
        <taxon>Xylariomycetidae</taxon>
        <taxon>Xylariales</taxon>
        <taxon>Hypoxylaceae</taxon>
        <taxon>Daldinia</taxon>
    </lineage>
</organism>
<keyword evidence="5 8" id="KW-1133">Transmembrane helix</keyword>
<dbReference type="GO" id="GO:0016020">
    <property type="term" value="C:membrane"/>
    <property type="evidence" value="ECO:0007669"/>
    <property type="project" value="UniProtKB-SubCell"/>
</dbReference>
<reference evidence="10 11" key="1">
    <citation type="journal article" date="2024" name="Front Chem Biol">
        <title>Unveiling the potential of Daldinia eschscholtzii MFLUCC 19-0629 through bioactivity and bioinformatics studies for enhanced sustainable agriculture production.</title>
        <authorList>
            <person name="Brooks S."/>
            <person name="Weaver J.A."/>
            <person name="Klomchit A."/>
            <person name="Alharthi S.A."/>
            <person name="Onlamun T."/>
            <person name="Nurani R."/>
            <person name="Vong T.K."/>
            <person name="Alberti F."/>
            <person name="Greco C."/>
        </authorList>
    </citation>
    <scope>NUCLEOTIDE SEQUENCE [LARGE SCALE GENOMIC DNA]</scope>
    <source>
        <strain evidence="10">MFLUCC 19-0629</strain>
    </source>
</reference>
<keyword evidence="6 8" id="KW-0472">Membrane</keyword>
<accession>A0AAX6MIJ0</accession>
<evidence type="ECO:0000256" key="2">
    <source>
        <dbReference type="ARBA" id="ARBA00022448"/>
    </source>
</evidence>
<feature type="compositionally biased region" description="Basic and acidic residues" evidence="7">
    <location>
        <begin position="437"/>
        <end position="455"/>
    </location>
</feature>
<evidence type="ECO:0000256" key="5">
    <source>
        <dbReference type="ARBA" id="ARBA00022989"/>
    </source>
</evidence>
<dbReference type="GO" id="GO:0022857">
    <property type="term" value="F:transmembrane transporter activity"/>
    <property type="evidence" value="ECO:0007669"/>
    <property type="project" value="InterPro"/>
</dbReference>
<comment type="subcellular location">
    <subcellularLocation>
        <location evidence="1">Membrane</location>
        <topology evidence="1">Multi-pass membrane protein</topology>
    </subcellularLocation>
</comment>
<dbReference type="InterPro" id="IPR011701">
    <property type="entry name" value="MFS"/>
</dbReference>
<feature type="transmembrane region" description="Helical" evidence="8">
    <location>
        <begin position="279"/>
        <end position="298"/>
    </location>
</feature>
<dbReference type="SUPFAM" id="SSF103473">
    <property type="entry name" value="MFS general substrate transporter"/>
    <property type="match status" value="1"/>
</dbReference>
<proteinExistence type="predicted"/>
<dbReference type="AlphaFoldDB" id="A0AAX6MIJ0"/>
<dbReference type="Proteomes" id="UP001369815">
    <property type="component" value="Unassembled WGS sequence"/>
</dbReference>
<keyword evidence="3 8" id="KW-0812">Transmembrane</keyword>
<evidence type="ECO:0000313" key="11">
    <source>
        <dbReference type="Proteomes" id="UP001369815"/>
    </source>
</evidence>
<feature type="domain" description="AB hydrolase-1" evidence="9">
    <location>
        <begin position="513"/>
        <end position="753"/>
    </location>
</feature>
<dbReference type="FunFam" id="1.20.1250.20:FF:000057">
    <property type="entry name" value="MFS general substrate transporter"/>
    <property type="match status" value="1"/>
</dbReference>
<name>A0AAX6MIJ0_9PEZI</name>
<dbReference type="SUPFAM" id="SSF53474">
    <property type="entry name" value="alpha/beta-Hydrolases"/>
    <property type="match status" value="1"/>
</dbReference>
<evidence type="ECO:0000259" key="9">
    <source>
        <dbReference type="Pfam" id="PF00561"/>
    </source>
</evidence>
<dbReference type="InterPro" id="IPR036259">
    <property type="entry name" value="MFS_trans_sf"/>
</dbReference>